<feature type="chain" id="PRO_5039280827" evidence="1">
    <location>
        <begin position="23"/>
        <end position="585"/>
    </location>
</feature>
<feature type="signal peptide" evidence="1">
    <location>
        <begin position="1"/>
        <end position="22"/>
    </location>
</feature>
<dbReference type="EMBL" id="CP031229">
    <property type="protein sequence ID" value="AXH95828.1"/>
    <property type="molecule type" value="Genomic_DNA"/>
</dbReference>
<dbReference type="InterPro" id="IPR018910">
    <property type="entry name" value="LpqB_C"/>
</dbReference>
<dbReference type="PROSITE" id="PS51257">
    <property type="entry name" value="PROKAR_LIPOPROTEIN"/>
    <property type="match status" value="1"/>
</dbReference>
<evidence type="ECO:0000313" key="6">
    <source>
        <dbReference type="Proteomes" id="UP000253790"/>
    </source>
</evidence>
<dbReference type="SUPFAM" id="SSF82171">
    <property type="entry name" value="DPP6 N-terminal domain-like"/>
    <property type="match status" value="1"/>
</dbReference>
<feature type="domain" description="GerMN" evidence="2">
    <location>
        <begin position="175"/>
        <end position="287"/>
    </location>
</feature>
<dbReference type="Pfam" id="PF10647">
    <property type="entry name" value="Gmad1"/>
    <property type="match status" value="1"/>
</dbReference>
<proteinExistence type="predicted"/>
<dbReference type="InterPro" id="IPR059026">
    <property type="entry name" value="LpqB_N"/>
</dbReference>
<organism evidence="5 6">
    <name type="scientific">Ornithinimicrobium avium</name>
    <dbReference type="NCBI Taxonomy" id="2283195"/>
    <lineage>
        <taxon>Bacteria</taxon>
        <taxon>Bacillati</taxon>
        <taxon>Actinomycetota</taxon>
        <taxon>Actinomycetes</taxon>
        <taxon>Micrococcales</taxon>
        <taxon>Ornithinimicrobiaceae</taxon>
        <taxon>Ornithinimicrobium</taxon>
    </lineage>
</organism>
<dbReference type="InterPro" id="IPR019606">
    <property type="entry name" value="GerMN"/>
</dbReference>
<keyword evidence="1" id="KW-0732">Signal</keyword>
<dbReference type="AlphaFoldDB" id="A0A345NLC0"/>
<name>A0A345NLC0_9MICO</name>
<protein>
    <submittedName>
        <fullName evidence="5">Uncharacterized protein</fullName>
    </submittedName>
</protein>
<evidence type="ECO:0000256" key="1">
    <source>
        <dbReference type="SAM" id="SignalP"/>
    </source>
</evidence>
<dbReference type="Proteomes" id="UP000253790">
    <property type="component" value="Chromosome"/>
</dbReference>
<sequence length="585" mass="63114">MRHRLTVLLVALVTLLTACSTALPTAPAPRPGLPVDVQPQQDVQHFLSSPQPGASPREIVEGFLRANVGFAADDDVAREFLTPDLASAWVPTADVVVIDATPQLRVTDEGEVTVTAPAAGHIDAEGRLVERTGEVSETFELTRLDGQWRIDGFPEDFGLWLSKPDLDRAFRDTLVYYLSPQQGYFVPEQRWLPRGEGLTTAVARTQLGPVPTYLEGAVRTGASPDVHLAVGAVPVDPVTQLATVNLQGAGLGEDTRRIHDLRAQLGHALLGLSGVAAVELRLDGRSLLPDEGAVNLGSDLGYEDLVRTTQRALLRVGESFTLVDPRPYNLRNLPPSETSGVELPRLGLSWTGVAVTADLSEFAAVSTDRSRLWRWRDGDEAINEGIGDRLTDPSYDVYGGLWIAGDTRGGGPPRVWVVEGRSLNATARLVDVPWIDAAARITDFRVSPEGTRALLVVQRSDGRGQRLLVAGIVRDREGRPTALTSPLEVAPTLVEVGSARWASTSSIVAAARRAQDQRLLPYSVPLGGWLEDLGEQPGLVDVVAVPTGQGYAPVVRTDDGRFHTREGNRGWLRARNGDELIIPGT</sequence>
<evidence type="ECO:0000313" key="5">
    <source>
        <dbReference type="EMBL" id="AXH95828.1"/>
    </source>
</evidence>
<dbReference type="RefSeq" id="WP_114927593.1">
    <property type="nucleotide sequence ID" value="NZ_CP031229.1"/>
</dbReference>
<dbReference type="KEGG" id="orn:DV701_06520"/>
<evidence type="ECO:0000259" key="2">
    <source>
        <dbReference type="Pfam" id="PF10646"/>
    </source>
</evidence>
<evidence type="ECO:0000259" key="4">
    <source>
        <dbReference type="Pfam" id="PF25976"/>
    </source>
</evidence>
<dbReference type="Pfam" id="PF25976">
    <property type="entry name" value="LpqB_N"/>
    <property type="match status" value="1"/>
</dbReference>
<evidence type="ECO:0000259" key="3">
    <source>
        <dbReference type="Pfam" id="PF10647"/>
    </source>
</evidence>
<dbReference type="OrthoDB" id="3226781at2"/>
<accession>A0A345NLC0</accession>
<keyword evidence="6" id="KW-1185">Reference proteome</keyword>
<feature type="domain" description="Lipoprotein LpqB C-terminal" evidence="3">
    <location>
        <begin position="349"/>
        <end position="575"/>
    </location>
</feature>
<gene>
    <name evidence="5" type="ORF">DV701_06520</name>
</gene>
<dbReference type="Pfam" id="PF10646">
    <property type="entry name" value="Germane"/>
    <property type="match status" value="1"/>
</dbReference>
<feature type="domain" description="Lipoprotein LpqB N-terminal" evidence="4">
    <location>
        <begin position="50"/>
        <end position="165"/>
    </location>
</feature>
<reference evidence="5 6" key="1">
    <citation type="submission" date="2018-07" db="EMBL/GenBank/DDBJ databases">
        <title>Complete genome sequencing of Ornithinimicrobium sp. AMA3305.</title>
        <authorList>
            <person name="Bae J.-W."/>
        </authorList>
    </citation>
    <scope>NUCLEOTIDE SEQUENCE [LARGE SCALE GENOMIC DNA]</scope>
    <source>
        <strain evidence="5 6">AMA3305</strain>
    </source>
</reference>